<dbReference type="AlphaFoldDB" id="A0A1J4KCR4"/>
<keyword evidence="2" id="KW-0677">Repeat</keyword>
<protein>
    <recommendedName>
        <fullName evidence="6">LIM zinc-binding domain-containing protein</fullName>
    </recommendedName>
</protein>
<gene>
    <name evidence="7" type="ORF">TRFO_22681</name>
</gene>
<organism evidence="7 8">
    <name type="scientific">Tritrichomonas foetus</name>
    <dbReference type="NCBI Taxonomy" id="1144522"/>
    <lineage>
        <taxon>Eukaryota</taxon>
        <taxon>Metamonada</taxon>
        <taxon>Parabasalia</taxon>
        <taxon>Tritrichomonadida</taxon>
        <taxon>Tritrichomonadidae</taxon>
        <taxon>Tritrichomonas</taxon>
    </lineage>
</organism>
<dbReference type="OrthoDB" id="1112565at2759"/>
<evidence type="ECO:0000256" key="4">
    <source>
        <dbReference type="ARBA" id="ARBA00023038"/>
    </source>
</evidence>
<dbReference type="PANTHER" id="PTHR24212">
    <property type="entry name" value="ZYXIN/TRIP6"/>
    <property type="match status" value="1"/>
</dbReference>
<name>A0A1J4KCR4_9EUKA</name>
<dbReference type="SMART" id="SM00132">
    <property type="entry name" value="LIM"/>
    <property type="match status" value="4"/>
</dbReference>
<dbReference type="RefSeq" id="XP_068361898.1">
    <property type="nucleotide sequence ID" value="XM_068502693.1"/>
</dbReference>
<dbReference type="GeneID" id="94837397"/>
<keyword evidence="1 5" id="KW-0479">Metal-binding</keyword>
<dbReference type="Proteomes" id="UP000179807">
    <property type="component" value="Unassembled WGS sequence"/>
</dbReference>
<accession>A0A1J4KCR4</accession>
<keyword evidence="4 5" id="KW-0440">LIM domain</keyword>
<evidence type="ECO:0000313" key="7">
    <source>
        <dbReference type="EMBL" id="OHT08762.1"/>
    </source>
</evidence>
<dbReference type="SUPFAM" id="SSF57716">
    <property type="entry name" value="Glucocorticoid receptor-like (DNA-binding domain)"/>
    <property type="match status" value="1"/>
</dbReference>
<dbReference type="PROSITE" id="PS00478">
    <property type="entry name" value="LIM_DOMAIN_1"/>
    <property type="match status" value="2"/>
</dbReference>
<dbReference type="PANTHER" id="PTHR24212:SF8">
    <property type="entry name" value="LIM ZINC FINGER DOMAIN CONTAINING PROTEIN"/>
    <property type="match status" value="1"/>
</dbReference>
<keyword evidence="8" id="KW-1185">Reference proteome</keyword>
<evidence type="ECO:0000256" key="3">
    <source>
        <dbReference type="ARBA" id="ARBA00022833"/>
    </source>
</evidence>
<evidence type="ECO:0000256" key="2">
    <source>
        <dbReference type="ARBA" id="ARBA00022737"/>
    </source>
</evidence>
<dbReference type="InterPro" id="IPR001781">
    <property type="entry name" value="Znf_LIM"/>
</dbReference>
<dbReference type="VEuPathDB" id="TrichDB:TRFO_22681"/>
<proteinExistence type="predicted"/>
<dbReference type="CDD" id="cd08368">
    <property type="entry name" value="LIM"/>
    <property type="match status" value="3"/>
</dbReference>
<sequence length="425" mass="48286">MHSENNIQGALTSDCFLNSQHLPVAPTDFPELPDFLPSFFETGPLSPAVLPPSNRVVIQNPIRPSVNFSQSTVLPIIQGSSSLINMASLNNTFSNDELESLPSIESTEILPTLFNEMYKDKHEIISKLCQICGGEITGKALFANGYHYHLQCATCQFCNQKIETPSCYMYKTSLLCKTCLQNGKICSACNQPAFHFHKIEKQFYHTDCISCYNCGDIIAAGSEKVVNSKIICKRCFNYAMICKVCNQKIFGDYIIKFGKAIHKDCFQCYICHCKLKGNDFVAHHNHSYCQNHGRIYRESCAFCKASFNFNDPIVTFNHRKYHKNCLVCRLCGCDLSSDCHSIHHRPYCTVCYQQITSLDPHIKEQTHHNPQTTNSRRMQIKDTIGILVVMPMYSHDEIPFVKCEPTQELTKELFTPDLTNDSIFN</sequence>
<keyword evidence="3 5" id="KW-0862">Zinc</keyword>
<feature type="domain" description="LIM zinc-binding" evidence="6">
    <location>
        <begin position="127"/>
        <end position="186"/>
    </location>
</feature>
<dbReference type="PROSITE" id="PS50023">
    <property type="entry name" value="LIM_DOMAIN_2"/>
    <property type="match status" value="2"/>
</dbReference>
<evidence type="ECO:0000259" key="6">
    <source>
        <dbReference type="PROSITE" id="PS50023"/>
    </source>
</evidence>
<reference evidence="7" key="1">
    <citation type="submission" date="2016-10" db="EMBL/GenBank/DDBJ databases">
        <authorList>
            <person name="Benchimol M."/>
            <person name="Almeida L.G."/>
            <person name="Vasconcelos A.T."/>
            <person name="Perreira-Neves A."/>
            <person name="Rosa I.A."/>
            <person name="Tasca T."/>
            <person name="Bogo M.R."/>
            <person name="de Souza W."/>
        </authorList>
    </citation>
    <scope>NUCLEOTIDE SEQUENCE [LARGE SCALE GENOMIC DNA]</scope>
    <source>
        <strain evidence="7">K</strain>
    </source>
</reference>
<evidence type="ECO:0000256" key="5">
    <source>
        <dbReference type="PROSITE-ProRule" id="PRU00125"/>
    </source>
</evidence>
<feature type="domain" description="LIM zinc-binding" evidence="6">
    <location>
        <begin position="298"/>
        <end position="358"/>
    </location>
</feature>
<evidence type="ECO:0000313" key="8">
    <source>
        <dbReference type="Proteomes" id="UP000179807"/>
    </source>
</evidence>
<comment type="caution">
    <text evidence="7">The sequence shown here is derived from an EMBL/GenBank/DDBJ whole genome shotgun (WGS) entry which is preliminary data.</text>
</comment>
<evidence type="ECO:0000256" key="1">
    <source>
        <dbReference type="ARBA" id="ARBA00022723"/>
    </source>
</evidence>
<dbReference type="EMBL" id="MLAK01000659">
    <property type="protein sequence ID" value="OHT08762.1"/>
    <property type="molecule type" value="Genomic_DNA"/>
</dbReference>
<dbReference type="GO" id="GO:0046872">
    <property type="term" value="F:metal ion binding"/>
    <property type="evidence" value="ECO:0007669"/>
    <property type="project" value="UniProtKB-KW"/>
</dbReference>
<dbReference type="Pfam" id="PF00412">
    <property type="entry name" value="LIM"/>
    <property type="match status" value="4"/>
</dbReference>
<dbReference type="Gene3D" id="2.10.110.10">
    <property type="entry name" value="Cysteine Rich Protein"/>
    <property type="match status" value="4"/>
</dbReference>